<feature type="chain" id="PRO_5047163130" evidence="2">
    <location>
        <begin position="19"/>
        <end position="116"/>
    </location>
</feature>
<gene>
    <name evidence="3" type="ORF">ODALV1_LOCUS3583</name>
</gene>
<comment type="caution">
    <text evidence="3">The sequence shown here is derived from an EMBL/GenBank/DDBJ whole genome shotgun (WGS) entry which is preliminary data.</text>
</comment>
<feature type="transmembrane region" description="Helical" evidence="1">
    <location>
        <begin position="72"/>
        <end position="97"/>
    </location>
</feature>
<proteinExistence type="predicted"/>
<sequence length="116" mass="12158">MLLTAFLIFALLLPLTNGISTGLWAIGKKVLMGILTGGVVAGVDQAVDAGRSRDVVAYQQPGPMPSQNADTAVYVIIVSGTLGGIGAILILFLLLYVCNISRRPQAGPETMEMRSV</sequence>
<feature type="signal peptide" evidence="2">
    <location>
        <begin position="1"/>
        <end position="18"/>
    </location>
</feature>
<dbReference type="EMBL" id="CAXLJM020000012">
    <property type="protein sequence ID" value="CAL8076769.1"/>
    <property type="molecule type" value="Genomic_DNA"/>
</dbReference>
<evidence type="ECO:0000256" key="1">
    <source>
        <dbReference type="SAM" id="Phobius"/>
    </source>
</evidence>
<reference evidence="3 4" key="1">
    <citation type="submission" date="2024-08" db="EMBL/GenBank/DDBJ databases">
        <authorList>
            <person name="Cucini C."/>
            <person name="Frati F."/>
        </authorList>
    </citation>
    <scope>NUCLEOTIDE SEQUENCE [LARGE SCALE GENOMIC DNA]</scope>
</reference>
<keyword evidence="1" id="KW-0812">Transmembrane</keyword>
<organism evidence="3 4">
    <name type="scientific">Orchesella dallaii</name>
    <dbReference type="NCBI Taxonomy" id="48710"/>
    <lineage>
        <taxon>Eukaryota</taxon>
        <taxon>Metazoa</taxon>
        <taxon>Ecdysozoa</taxon>
        <taxon>Arthropoda</taxon>
        <taxon>Hexapoda</taxon>
        <taxon>Collembola</taxon>
        <taxon>Entomobryomorpha</taxon>
        <taxon>Entomobryoidea</taxon>
        <taxon>Orchesellidae</taxon>
        <taxon>Orchesellinae</taxon>
        <taxon>Orchesella</taxon>
    </lineage>
</organism>
<evidence type="ECO:0000313" key="4">
    <source>
        <dbReference type="Proteomes" id="UP001642540"/>
    </source>
</evidence>
<name>A0ABP1PV85_9HEXA</name>
<keyword evidence="1" id="KW-1133">Transmembrane helix</keyword>
<evidence type="ECO:0000313" key="3">
    <source>
        <dbReference type="EMBL" id="CAL8076769.1"/>
    </source>
</evidence>
<evidence type="ECO:0000256" key="2">
    <source>
        <dbReference type="SAM" id="SignalP"/>
    </source>
</evidence>
<keyword evidence="1" id="KW-0472">Membrane</keyword>
<dbReference type="Proteomes" id="UP001642540">
    <property type="component" value="Unassembled WGS sequence"/>
</dbReference>
<accession>A0ABP1PV85</accession>
<protein>
    <submittedName>
        <fullName evidence="3">Uncharacterized protein</fullName>
    </submittedName>
</protein>
<keyword evidence="2" id="KW-0732">Signal</keyword>
<keyword evidence="4" id="KW-1185">Reference proteome</keyword>